<dbReference type="FunFam" id="1.20.58.60:FF:000007">
    <property type="entry name" value="Spectrin alpha chain non-erythrocytic 1"/>
    <property type="match status" value="1"/>
</dbReference>
<sequence length="1707" mass="198246">MEGVPASISDIPEPEEIEVLETVKDIKDLRTKVLRHYDKFLTDISNKRIKLEDSRRYQLFLLEADELEQWINDLLKQTREFPSLKVFVQEHRSFETLVNNHEKIFQNVEDNGMAMINERHFASHKIRVRLDELQRLWDLLKQKVHNEELSLRKQFDELVRDIEHEEGWILEKEPLIVSANRGRDYFGVRNLIKKQEALMQEIENYKQNIENINKRCDEMIAAGLFGDLLEPKRKALNNNWVNLQQKALQRRQQLEVSLQAHQYLADAAEAESWMREKEPIIGSDDLGEDEDSTESLLKKHEALMSDLEAFKSTVLKLEDQANSCQLKELRVSDGTNEVYNIPNRQRQIEDLYNYLLELGRNKLARLEDSVKAYQVAREAADLTQWIKDKEQFAKVETVGDDLEQVEVLQKKFDDFEKDMKDNQVRLKEMNNVAEHLKSIGQADAANKIAQQIDNLNQQWSELERVAQRRRDQLGSAHEVQRFQREAEDTQDWIAEKDKMLDSEDYGNDLRSVLALQRKHEGLESDLFALNERIKQLNETAERLRQNDPKSADALYAKQDEINREWEKIVDKANARKAKLIDSHNLQRLLSDQRDMKSWIDSTTAQVRSNETAPDVTGAEALIDRHQEVRAEIDVRAPKLQKLEAFGKHFIDSNHYASPLISDKLNELEKAKQELIAAWNARKELLEQNLALALYYRDCEQAENWMANREAFINQSPKETGPDSVEKLIKKHEDFDKALASQEDKIKNLKSNADGLIASGHYAAPQIKDKCNQVLDRWTRLKDAMIDMRSKLNESQTLQQFSRDADEVESWIQEKQATALASTPRDATNIQAKNQRHQALEAELKANEERIKAVLESGKKLIESKQCGDTEHAVLERLNTIDNQYQNLTTVTREKSFVLKEATQLRSYNAAVKDIDFWLGEVESLLKPEDTGNDLASVQHLIKQHQLIEADIKAHEDRIKDMNNLADSLIQSGQFDSDSVQGKRKSINERYERLANLAKFRRNRLNEANTLHQFFRDMVDEESWIKEKKLLVASDDYGRDLAGVQNLRKKHKRLEADLAAHGPSIKAVQDAGQRLMVESSVGAPEIEQRLQNLEQNWLELQDISNVRSQKLAESEDYQKFLSRVDEEEAWIQEKRQALAEPDPKSNKMAAVQGLLKKHDVMEAEFQAHRDRVEDLNSEGRKLIEQGNHHKDGIQGRLNLLSDRSKDLQEDSKLRKANLTEIHNTLQFMWSADVVDSWITDKKKELQSDDVGHDLLTVKALLAKQERFDACLDGFEQEGIARLTQLKDQSAPMRSDAVAIRYDEVMKRWNDLRGASEARKASLNRYQDQFKQIEEHFLTFAKRASAFNSWFENAEEDLTEPVRCNSIEEARALREAHTQFQESLASAQQDFDYLKELDRRIKAFNVGPNPYTWFTMAALEATWDKLKAIVRNRDIELTKEAKRQEENDWLRKQYAKKANALHEWLKDTRMWLLAGAQSDNLTLEEQLEANIKKMKEVGSHKEDLKTIEELGKLQENNLILDNRYTEHSTTSLAQQWDQLEQLGLRMQHNLEQQIQARNQSGVSEEALREFSIMFKYFDKDNSGRLNHSEFKNCLRALGYDLPMVEENQVDPEFEAILSSVDPNRDGHVSLQEYMAFLISRETENVQSSEDIEQAFKAITLNGERAYVTTDELFSNLRQDVAQFCSTHMDPYESIPNAYDYRTFTKRLFV</sequence>
<dbReference type="GO" id="GO:0007026">
    <property type="term" value="P:negative regulation of microtubule depolymerization"/>
    <property type="evidence" value="ECO:0007669"/>
    <property type="project" value="UniProtKB-ARBA"/>
</dbReference>
<feature type="coiled-coil region" evidence="12">
    <location>
        <begin position="188"/>
        <end position="222"/>
    </location>
</feature>
<gene>
    <name evidence="14" type="primary">alpha-Spec</name>
    <name evidence="14" type="ORF">g.17052</name>
</gene>
<comment type="similarity">
    <text evidence="2">Belongs to the spectrin family.</text>
</comment>
<keyword evidence="7" id="KW-0479">Metal-binding</keyword>
<keyword evidence="11" id="KW-0206">Cytoskeleton</keyword>
<dbReference type="GO" id="GO:0031594">
    <property type="term" value="C:neuromuscular junction"/>
    <property type="evidence" value="ECO:0007669"/>
    <property type="project" value="UniProtKB-ARBA"/>
</dbReference>
<dbReference type="FunFam" id="1.20.58.60:FF:000020">
    <property type="entry name" value="Spectrin alpha chain, non-erythrocytic 1"/>
    <property type="match status" value="2"/>
</dbReference>
<dbReference type="InterPro" id="IPR011992">
    <property type="entry name" value="EF-hand-dom_pair"/>
</dbReference>
<reference evidence="14" key="1">
    <citation type="submission" date="2018-10" db="EMBL/GenBank/DDBJ databases">
        <title>Transcriptome assembly of Aceria tosichella (Wheat curl mite) Type 2.</title>
        <authorList>
            <person name="Scully E.D."/>
            <person name="Geib S.M."/>
            <person name="Palmer N.A."/>
            <person name="Gupta A.K."/>
            <person name="Sarath G."/>
            <person name="Tatineni S."/>
        </authorList>
    </citation>
    <scope>NUCLEOTIDE SEQUENCE</scope>
    <source>
        <strain evidence="14">LincolnNE</strain>
    </source>
</reference>
<feature type="coiled-coil region" evidence="12">
    <location>
        <begin position="829"/>
        <end position="856"/>
    </location>
</feature>
<feature type="coiled-coil region" evidence="12">
    <location>
        <begin position="445"/>
        <end position="472"/>
    </location>
</feature>
<feature type="coiled-coil region" evidence="12">
    <location>
        <begin position="937"/>
        <end position="971"/>
    </location>
</feature>
<evidence type="ECO:0000256" key="11">
    <source>
        <dbReference type="ARBA" id="ARBA00023212"/>
    </source>
</evidence>
<keyword evidence="12" id="KW-0175">Coiled coil</keyword>
<name>A0A6G1SBW0_9ACAR</name>
<dbReference type="SUPFAM" id="SSF46966">
    <property type="entry name" value="Spectrin repeat"/>
    <property type="match status" value="12"/>
</dbReference>
<dbReference type="GO" id="GO:0048790">
    <property type="term" value="P:maintenance of presynaptic active zone structure"/>
    <property type="evidence" value="ECO:0007669"/>
    <property type="project" value="UniProtKB-ARBA"/>
</dbReference>
<dbReference type="InterPro" id="IPR018247">
    <property type="entry name" value="EF_Hand_1_Ca_BS"/>
</dbReference>
<feature type="coiled-coil region" evidence="12">
    <location>
        <begin position="724"/>
        <end position="758"/>
    </location>
</feature>
<dbReference type="GO" id="GO:0008017">
    <property type="term" value="F:microtubule binding"/>
    <property type="evidence" value="ECO:0007669"/>
    <property type="project" value="UniProtKB-ARBA"/>
</dbReference>
<dbReference type="GO" id="GO:0016199">
    <property type="term" value="P:axon midline choice point recognition"/>
    <property type="evidence" value="ECO:0007669"/>
    <property type="project" value="UniProtKB-ARBA"/>
</dbReference>
<dbReference type="FunFam" id="1.10.238.10:FF:000020">
    <property type="entry name" value="spectrin alpha chain, non-erythrocytic 1"/>
    <property type="match status" value="1"/>
</dbReference>
<keyword evidence="10" id="KW-0009">Actin-binding</keyword>
<dbReference type="GO" id="GO:0045170">
    <property type="term" value="C:spectrosome"/>
    <property type="evidence" value="ECO:0007669"/>
    <property type="project" value="UniProtKB-ARBA"/>
</dbReference>
<dbReference type="SMART" id="SM00150">
    <property type="entry name" value="SPEC"/>
    <property type="match status" value="14"/>
</dbReference>
<proteinExistence type="inferred from homology"/>
<evidence type="ECO:0000256" key="12">
    <source>
        <dbReference type="SAM" id="Coils"/>
    </source>
</evidence>
<evidence type="ECO:0000256" key="1">
    <source>
        <dbReference type="ARBA" id="ARBA00004245"/>
    </source>
</evidence>
<dbReference type="SMART" id="SM00054">
    <property type="entry name" value="EFh"/>
    <property type="match status" value="2"/>
</dbReference>
<dbReference type="PROSITE" id="PS50222">
    <property type="entry name" value="EF_HAND_2"/>
    <property type="match status" value="2"/>
</dbReference>
<dbReference type="InterPro" id="IPR002017">
    <property type="entry name" value="Spectrin_repeat"/>
</dbReference>
<dbReference type="GO" id="GO:0042062">
    <property type="term" value="P:long-term strengthening of neuromuscular junction"/>
    <property type="evidence" value="ECO:0007669"/>
    <property type="project" value="UniProtKB-ARBA"/>
</dbReference>
<dbReference type="GO" id="GO:0005509">
    <property type="term" value="F:calcium ion binding"/>
    <property type="evidence" value="ECO:0007669"/>
    <property type="project" value="InterPro"/>
</dbReference>
<dbReference type="GO" id="GO:0003779">
    <property type="term" value="F:actin binding"/>
    <property type="evidence" value="ECO:0007669"/>
    <property type="project" value="UniProtKB-KW"/>
</dbReference>
<accession>A0A6G1SBW0</accession>
<organism evidence="14">
    <name type="scientific">Aceria tosichella</name>
    <name type="common">wheat curl mite</name>
    <dbReference type="NCBI Taxonomy" id="561515"/>
    <lineage>
        <taxon>Eukaryota</taxon>
        <taxon>Metazoa</taxon>
        <taxon>Ecdysozoa</taxon>
        <taxon>Arthropoda</taxon>
        <taxon>Chelicerata</taxon>
        <taxon>Arachnida</taxon>
        <taxon>Acari</taxon>
        <taxon>Acariformes</taxon>
        <taxon>Trombidiformes</taxon>
        <taxon>Prostigmata</taxon>
        <taxon>Eupodina</taxon>
        <taxon>Eriophyoidea</taxon>
        <taxon>Eriophyidae</taxon>
        <taxon>Eriophyinae</taxon>
        <taxon>Aceriini</taxon>
        <taxon>Aceria</taxon>
    </lineage>
</organism>
<dbReference type="Pfam" id="PF13499">
    <property type="entry name" value="EF-hand_7"/>
    <property type="match status" value="1"/>
</dbReference>
<dbReference type="CDD" id="cd00176">
    <property type="entry name" value="SPEC"/>
    <property type="match status" value="8"/>
</dbReference>
<dbReference type="GO" id="GO:0051693">
    <property type="term" value="P:actin filament capping"/>
    <property type="evidence" value="ECO:0007669"/>
    <property type="project" value="UniProtKB-KW"/>
</dbReference>
<keyword evidence="4" id="KW-0117">Actin capping</keyword>
<dbReference type="Gene3D" id="1.20.58.60">
    <property type="match status" value="14"/>
</dbReference>
<dbReference type="GO" id="GO:0016328">
    <property type="term" value="C:lateral plasma membrane"/>
    <property type="evidence" value="ECO:0007669"/>
    <property type="project" value="UniProtKB-ARBA"/>
</dbReference>
<feature type="domain" description="EF-hand" evidence="13">
    <location>
        <begin position="1563"/>
        <end position="1598"/>
    </location>
</feature>
<dbReference type="PROSITE" id="PS00018">
    <property type="entry name" value="EF_HAND_1"/>
    <property type="match status" value="2"/>
</dbReference>
<comment type="subcellular location">
    <subcellularLocation>
        <location evidence="1">Cytoplasm</location>
        <location evidence="1">Cytoskeleton</location>
    </subcellularLocation>
</comment>
<evidence type="ECO:0000256" key="6">
    <source>
        <dbReference type="ARBA" id="ARBA00022553"/>
    </source>
</evidence>
<dbReference type="Gene3D" id="1.10.238.10">
    <property type="entry name" value="EF-hand"/>
    <property type="match status" value="2"/>
</dbReference>
<dbReference type="EMBL" id="GGYP01003088">
    <property type="protein sequence ID" value="MDE47859.1"/>
    <property type="molecule type" value="Transcribed_RNA"/>
</dbReference>
<keyword evidence="3" id="KW-0728">SH3 domain</keyword>
<dbReference type="FunFam" id="1.20.58.60:FF:000017">
    <property type="entry name" value="Spectrin alpha chain, non-erythrocytic 1"/>
    <property type="match status" value="1"/>
</dbReference>
<keyword evidence="5" id="KW-0963">Cytoplasm</keyword>
<keyword evidence="6" id="KW-0597">Phosphoprotein</keyword>
<keyword evidence="9" id="KW-0106">Calcium</keyword>
<feature type="domain" description="EF-hand" evidence="13">
    <location>
        <begin position="1606"/>
        <end position="1641"/>
    </location>
</feature>
<evidence type="ECO:0000256" key="5">
    <source>
        <dbReference type="ARBA" id="ARBA00022490"/>
    </source>
</evidence>
<evidence type="ECO:0000256" key="4">
    <source>
        <dbReference type="ARBA" id="ARBA00022467"/>
    </source>
</evidence>
<evidence type="ECO:0000256" key="10">
    <source>
        <dbReference type="ARBA" id="ARBA00023203"/>
    </source>
</evidence>
<dbReference type="Pfam" id="PF08726">
    <property type="entry name" value="EFhand_Ca_insen"/>
    <property type="match status" value="1"/>
</dbReference>
<protein>
    <submittedName>
        <fullName evidence="14">Spectrin alpha chain</fullName>
    </submittedName>
</protein>
<evidence type="ECO:0000256" key="2">
    <source>
        <dbReference type="ARBA" id="ARBA00006826"/>
    </source>
</evidence>
<dbReference type="SUPFAM" id="SSF47473">
    <property type="entry name" value="EF-hand"/>
    <property type="match status" value="1"/>
</dbReference>
<evidence type="ECO:0000256" key="3">
    <source>
        <dbReference type="ARBA" id="ARBA00022443"/>
    </source>
</evidence>
<dbReference type="InterPro" id="IPR014837">
    <property type="entry name" value="EF-hand_Ca_insen"/>
</dbReference>
<dbReference type="CDD" id="cd00051">
    <property type="entry name" value="EFh"/>
    <property type="match status" value="1"/>
</dbReference>
<evidence type="ECO:0000313" key="14">
    <source>
        <dbReference type="EMBL" id="MDE47859.1"/>
    </source>
</evidence>
<dbReference type="InterPro" id="IPR002048">
    <property type="entry name" value="EF_hand_dom"/>
</dbReference>
<dbReference type="Pfam" id="PF00435">
    <property type="entry name" value="Spectrin"/>
    <property type="match status" value="14"/>
</dbReference>
<evidence type="ECO:0000259" key="13">
    <source>
        <dbReference type="PROSITE" id="PS50222"/>
    </source>
</evidence>
<evidence type="ECO:0000256" key="8">
    <source>
        <dbReference type="ARBA" id="ARBA00022737"/>
    </source>
</evidence>
<feature type="coiled-coil region" evidence="12">
    <location>
        <begin position="519"/>
        <end position="546"/>
    </location>
</feature>
<evidence type="ECO:0000256" key="7">
    <source>
        <dbReference type="ARBA" id="ARBA00022723"/>
    </source>
</evidence>
<dbReference type="PANTHER" id="PTHR11915">
    <property type="entry name" value="SPECTRIN/FILAMIN RELATED CYTOSKELETAL PROTEIN"/>
    <property type="match status" value="1"/>
</dbReference>
<dbReference type="SMART" id="SM01184">
    <property type="entry name" value="efhand_Ca_insen"/>
    <property type="match status" value="1"/>
</dbReference>
<dbReference type="GO" id="GO:0005856">
    <property type="term" value="C:cytoskeleton"/>
    <property type="evidence" value="ECO:0007669"/>
    <property type="project" value="UniProtKB-SubCell"/>
</dbReference>
<dbReference type="GO" id="GO:0045169">
    <property type="term" value="C:fusome"/>
    <property type="evidence" value="ECO:0007669"/>
    <property type="project" value="UniProtKB-ARBA"/>
</dbReference>
<keyword evidence="8" id="KW-0677">Repeat</keyword>
<dbReference type="InterPro" id="IPR018159">
    <property type="entry name" value="Spectrin/alpha-actinin"/>
</dbReference>
<evidence type="ECO:0000256" key="9">
    <source>
        <dbReference type="ARBA" id="ARBA00022837"/>
    </source>
</evidence>